<evidence type="ECO:0000313" key="3">
    <source>
        <dbReference type="Proteomes" id="UP000003653"/>
    </source>
</evidence>
<reference evidence="2 3" key="1">
    <citation type="submission" date="2010-04" db="EMBL/GenBank/DDBJ databases">
        <authorList>
            <person name="Muzny D."/>
            <person name="Qin X."/>
            <person name="Deng J."/>
            <person name="Jiang H."/>
            <person name="Liu Y."/>
            <person name="Qu J."/>
            <person name="Song X.-Z."/>
            <person name="Zhang L."/>
            <person name="Thornton R."/>
            <person name="Coyle M."/>
            <person name="Francisco L."/>
            <person name="Jackson L."/>
            <person name="Javaid M."/>
            <person name="Korchina V."/>
            <person name="Kovar C."/>
            <person name="Mata R."/>
            <person name="Mathew T."/>
            <person name="Ngo R."/>
            <person name="Nguyen L."/>
            <person name="Nguyen N."/>
            <person name="Okwuonu G."/>
            <person name="Ongeri F."/>
            <person name="Pham C."/>
            <person name="Simmons D."/>
            <person name="Wilczek-Boney K."/>
            <person name="Hale W."/>
            <person name="Jakkamsetti A."/>
            <person name="Pham P."/>
            <person name="Ruth R."/>
            <person name="San Lucas F."/>
            <person name="Warren J."/>
            <person name="Zhang J."/>
            <person name="Zhao Z."/>
            <person name="Zhou C."/>
            <person name="Zhu D."/>
            <person name="Lee S."/>
            <person name="Bess C."/>
            <person name="Blankenburg K."/>
            <person name="Forbes L."/>
            <person name="Fu Q."/>
            <person name="Gubbala S."/>
            <person name="Hirani K."/>
            <person name="Jayaseelan J.C."/>
            <person name="Lara F."/>
            <person name="Munidasa M."/>
            <person name="Palculict T."/>
            <person name="Patil S."/>
            <person name="Pu L.-L."/>
            <person name="Saada N."/>
            <person name="Tang L."/>
            <person name="Weissenberger G."/>
            <person name="Zhu Y."/>
            <person name="Hemphill L."/>
            <person name="Shang Y."/>
            <person name="Youmans B."/>
            <person name="Ayvaz T."/>
            <person name="Ross M."/>
            <person name="Santibanez J."/>
            <person name="Aqrawi P."/>
            <person name="Gross S."/>
            <person name="Joshi V."/>
            <person name="Fowler G."/>
            <person name="Nazareth L."/>
            <person name="Reid J."/>
            <person name="Worley K."/>
            <person name="Petrosino J."/>
            <person name="Highlander S."/>
            <person name="Gibbs R."/>
        </authorList>
    </citation>
    <scope>NUCLEOTIDE SEQUENCE [LARGE SCALE GENOMIC DNA]</scope>
    <source>
        <strain evidence="2 3">ATCC BAA-614</strain>
    </source>
</reference>
<comment type="caution">
    <text evidence="2">The sequence shown here is derived from an EMBL/GenBank/DDBJ whole genome shotgun (WGS) entry which is preliminary data.</text>
</comment>
<sequence length="108" mass="11027">MWFGEPDPEASGIALLRCVGGRDLGIGLGLAANATADSLWLKVGIVADAVDAAATLLASPRMPRKSALIGVIGGAAYAAIGILLLLTGRQQTWDRLSVAPAQPPIRPA</sequence>
<name>D5PD64_9MYCO</name>
<dbReference type="HOGENOM" id="CLU_2194039_0_0_11"/>
<dbReference type="EMBL" id="ADNV01000288">
    <property type="protein sequence ID" value="EFG75999.1"/>
    <property type="molecule type" value="Genomic_DNA"/>
</dbReference>
<protein>
    <submittedName>
        <fullName evidence="2">Uncharacterized protein</fullName>
    </submittedName>
</protein>
<evidence type="ECO:0000256" key="1">
    <source>
        <dbReference type="SAM" id="Phobius"/>
    </source>
</evidence>
<keyword evidence="1" id="KW-1133">Transmembrane helix</keyword>
<keyword evidence="1" id="KW-0472">Membrane</keyword>
<evidence type="ECO:0000313" key="2">
    <source>
        <dbReference type="EMBL" id="EFG75999.1"/>
    </source>
</evidence>
<keyword evidence="1" id="KW-0812">Transmembrane</keyword>
<gene>
    <name evidence="2" type="ORF">HMPREF0591_4108</name>
</gene>
<keyword evidence="3" id="KW-1185">Reference proteome</keyword>
<organism evidence="2 3">
    <name type="scientific">Mycobacterium parascrofulaceum ATCC BAA-614</name>
    <dbReference type="NCBI Taxonomy" id="525368"/>
    <lineage>
        <taxon>Bacteria</taxon>
        <taxon>Bacillati</taxon>
        <taxon>Actinomycetota</taxon>
        <taxon>Actinomycetes</taxon>
        <taxon>Mycobacteriales</taxon>
        <taxon>Mycobacteriaceae</taxon>
        <taxon>Mycobacterium</taxon>
        <taxon>Mycobacterium simiae complex</taxon>
    </lineage>
</organism>
<dbReference type="AlphaFoldDB" id="D5PD64"/>
<accession>D5PD64</accession>
<dbReference type="Proteomes" id="UP000003653">
    <property type="component" value="Unassembled WGS sequence"/>
</dbReference>
<feature type="transmembrane region" description="Helical" evidence="1">
    <location>
        <begin position="67"/>
        <end position="86"/>
    </location>
</feature>
<proteinExistence type="predicted"/>